<dbReference type="EMBL" id="AHMO02000008">
    <property type="protein sequence ID" value="EQA44032.1"/>
    <property type="molecule type" value="Genomic_DNA"/>
</dbReference>
<reference evidence="1" key="1">
    <citation type="submission" date="2013-05" db="EMBL/GenBank/DDBJ databases">
        <authorList>
            <person name="Harkins D.M."/>
            <person name="Durkin A.S."/>
            <person name="Brinkac L.M."/>
            <person name="Haft D.H."/>
            <person name="Selengut J.D."/>
            <person name="Sanka R."/>
            <person name="DePew J."/>
            <person name="Purushe J."/>
            <person name="Hartskeerl R.A."/>
            <person name="Ahmed A."/>
            <person name="van der Linden H."/>
            <person name="Goris M.G.A."/>
            <person name="Vinetz J.M."/>
            <person name="Sutton G.G."/>
            <person name="Nierman W.C."/>
            <person name="Fouts D.E."/>
        </authorList>
    </citation>
    <scope>NUCLEOTIDE SEQUENCE [LARGE SCALE GENOMIC DNA]</scope>
    <source>
        <strain evidence="1">5399</strain>
    </source>
</reference>
<comment type="caution">
    <text evidence="1">The sequence shown here is derived from an EMBL/GenBank/DDBJ whole genome shotgun (WGS) entry which is preliminary data.</text>
</comment>
<organism evidence="1 2">
    <name type="scientific">Leptospira broomii serovar Hurstbridge str. 5399</name>
    <dbReference type="NCBI Taxonomy" id="1049789"/>
    <lineage>
        <taxon>Bacteria</taxon>
        <taxon>Pseudomonadati</taxon>
        <taxon>Spirochaetota</taxon>
        <taxon>Spirochaetia</taxon>
        <taxon>Leptospirales</taxon>
        <taxon>Leptospiraceae</taxon>
        <taxon>Leptospira</taxon>
    </lineage>
</organism>
<accession>T0F937</accession>
<protein>
    <submittedName>
        <fullName evidence="1">Uncharacterized protein</fullName>
    </submittedName>
</protein>
<name>T0F937_9LEPT</name>
<evidence type="ECO:0000313" key="2">
    <source>
        <dbReference type="Proteomes" id="UP000015454"/>
    </source>
</evidence>
<dbReference type="AlphaFoldDB" id="T0F937"/>
<dbReference type="Proteomes" id="UP000015454">
    <property type="component" value="Unassembled WGS sequence"/>
</dbReference>
<dbReference type="RefSeq" id="WP_010568758.1">
    <property type="nucleotide sequence ID" value="NZ_AHMO02000008.1"/>
</dbReference>
<evidence type="ECO:0000313" key="1">
    <source>
        <dbReference type="EMBL" id="EQA44032.1"/>
    </source>
</evidence>
<gene>
    <name evidence="1" type="ORF">LEP1GSC050_4161</name>
</gene>
<sequence length="368" mass="43593">MNENLLINTRKSQECYYQILKRHENTILSEDPGLKQIAQIIDEINFFWLEQYQIIEFELERLTKNFKCFLLSGAVYLGNLNAEHFYFKSLGDYHLISEPFLKINTYFRMPDDKDKNHPSKEYFKKVYIDVINILENFKDHFYILPIKIIAYGDQSEQFSRLQELFLNIISASFGKEFISEETFCEEFSNFEEIEKNMPLHFKEALIFDTLTSPDAPLREKILNYLGHQMGTSHILKSNSEPKLFLFASFALISQMLEILLTCSLLNLNPYIRHPITFNYLITFRENFADDEEVREIIENAILSFILTKAINKERFLNIDFSEYCNLMQKKEMLVSLRNEFKRNGIDIFACEFRKIEGVILETFSSIEL</sequence>
<dbReference type="OrthoDB" id="327035at2"/>
<proteinExistence type="predicted"/>
<keyword evidence="2" id="KW-1185">Reference proteome</keyword>